<protein>
    <submittedName>
        <fullName evidence="1">Uncharacterized protein</fullName>
    </submittedName>
</protein>
<reference evidence="1" key="1">
    <citation type="submission" date="2021-05" db="EMBL/GenBank/DDBJ databases">
        <authorList>
            <person name="Kaiqin L."/>
            <person name="Jian G."/>
        </authorList>
    </citation>
    <scope>NUCLEOTIDE SEQUENCE</scope>
    <source>
        <strain evidence="1">HDS5</strain>
    </source>
</reference>
<proteinExistence type="predicted"/>
<sequence length="66" mass="7327">MADRGDRIPEALIYGPYVYRLCATADQIADGAVRVRDADLAAQLRADHDVLWGQAQDIRSLDINDL</sequence>
<dbReference type="AlphaFoldDB" id="A0A975L6W6"/>
<accession>A0A975L6W6</accession>
<evidence type="ECO:0000313" key="2">
    <source>
        <dbReference type="Proteomes" id="UP000682416"/>
    </source>
</evidence>
<dbReference type="EMBL" id="CP074402">
    <property type="protein sequence ID" value="QVJ00296.1"/>
    <property type="molecule type" value="Genomic_DNA"/>
</dbReference>
<gene>
    <name evidence="1" type="ORF">KGD82_16145</name>
</gene>
<evidence type="ECO:0000313" key="1">
    <source>
        <dbReference type="EMBL" id="QVJ00296.1"/>
    </source>
</evidence>
<keyword evidence="2" id="KW-1185">Reference proteome</keyword>
<dbReference type="Proteomes" id="UP000682416">
    <property type="component" value="Chromosome"/>
</dbReference>
<name>A0A975L6W6_9ACTN</name>
<dbReference type="KEGG" id="nec:KGD82_16145"/>
<organism evidence="1 2">
    <name type="scientific">Nocardiopsis eucommiae</name>
    <dbReference type="NCBI Taxonomy" id="2831970"/>
    <lineage>
        <taxon>Bacteria</taxon>
        <taxon>Bacillati</taxon>
        <taxon>Actinomycetota</taxon>
        <taxon>Actinomycetes</taxon>
        <taxon>Streptosporangiales</taxon>
        <taxon>Nocardiopsidaceae</taxon>
        <taxon>Nocardiopsis</taxon>
    </lineage>
</organism>